<dbReference type="Pfam" id="PF14322">
    <property type="entry name" value="SusD-like_3"/>
    <property type="match status" value="1"/>
</dbReference>
<evidence type="ECO:0000259" key="7">
    <source>
        <dbReference type="Pfam" id="PF07980"/>
    </source>
</evidence>
<accession>A0AA37WDT8</accession>
<evidence type="ECO:0000256" key="5">
    <source>
        <dbReference type="ARBA" id="ARBA00023237"/>
    </source>
</evidence>
<dbReference type="RefSeq" id="WP_235294837.1">
    <property type="nucleotide sequence ID" value="NZ_BSOH01000002.1"/>
</dbReference>
<dbReference type="Pfam" id="PF07980">
    <property type="entry name" value="SusD_RagB"/>
    <property type="match status" value="1"/>
</dbReference>
<evidence type="ECO:0000256" key="4">
    <source>
        <dbReference type="ARBA" id="ARBA00023136"/>
    </source>
</evidence>
<feature type="chain" id="PRO_5041209550" evidence="6">
    <location>
        <begin position="16"/>
        <end position="498"/>
    </location>
</feature>
<evidence type="ECO:0000259" key="8">
    <source>
        <dbReference type="Pfam" id="PF14322"/>
    </source>
</evidence>
<protein>
    <submittedName>
        <fullName evidence="9">Membrane protein</fullName>
    </submittedName>
</protein>
<keyword evidence="4" id="KW-0472">Membrane</keyword>
<comment type="subcellular location">
    <subcellularLocation>
        <location evidence="1">Cell outer membrane</location>
    </subcellularLocation>
</comment>
<evidence type="ECO:0000256" key="1">
    <source>
        <dbReference type="ARBA" id="ARBA00004442"/>
    </source>
</evidence>
<dbReference type="PROSITE" id="PS51257">
    <property type="entry name" value="PROKAR_LIPOPROTEIN"/>
    <property type="match status" value="1"/>
</dbReference>
<gene>
    <name evidence="9" type="ORF">GCM10007940_05890</name>
</gene>
<evidence type="ECO:0000256" key="2">
    <source>
        <dbReference type="ARBA" id="ARBA00006275"/>
    </source>
</evidence>
<proteinExistence type="inferred from homology"/>
<comment type="caution">
    <text evidence="9">The sequence shown here is derived from an EMBL/GenBank/DDBJ whole genome shotgun (WGS) entry which is preliminary data.</text>
</comment>
<dbReference type="AlphaFoldDB" id="A0AA37WDT8"/>
<dbReference type="CDD" id="cd08977">
    <property type="entry name" value="SusD"/>
    <property type="match status" value="1"/>
</dbReference>
<evidence type="ECO:0000313" key="9">
    <source>
        <dbReference type="EMBL" id="GLR15974.1"/>
    </source>
</evidence>
<name>A0AA37WDT8_9BACT</name>
<sequence>MKKYIFILLSLLVFASCEKQLTLTSPSELTSAGFWDTENGARAAHTGLYGTLRGSAGTLWLLGEIRSDLWGGQTFESPSYISLIESNITVTTAPFGGWAGLYSAIHKLNDFIANVPEIEFVSESEKSHMIGQAYGLRALYYYTLLKTWGEVPIVTNPVSDFDPSVLSKARSSETQVMDLIKSDLELSLAAFGTDFSFWNNNKNYWSRAASLTLKGEVYIWSGKLLGGGDGDFTEALTALNQVADGSGVSLVEHFSELWGVENENNSEFIFALQYKQDEASNFYNSLTGRTTEIHPQFDDEGNSMSDFIIGGSNRLGPSEKTLLVLDDSLDYRRNETFIRLYVDGEGYPGYNSEKYFGAILNKFLGSVDGSIRIFENDVPVYRYADVLLLIAEAKNNLGQDPSAEINLIRQRAYADNYDESTHAYVSKLVSENANAILKERYKEFIAEGKRWWDLRRAGDNYVIENVEYLSAGDEYKLILPITEDMIGRNPDLAQTTGY</sequence>
<dbReference type="SUPFAM" id="SSF48452">
    <property type="entry name" value="TPR-like"/>
    <property type="match status" value="1"/>
</dbReference>
<feature type="domain" description="RagB/SusD" evidence="7">
    <location>
        <begin position="343"/>
        <end position="498"/>
    </location>
</feature>
<dbReference type="InterPro" id="IPR033985">
    <property type="entry name" value="SusD-like_N"/>
</dbReference>
<evidence type="ECO:0000256" key="6">
    <source>
        <dbReference type="SAM" id="SignalP"/>
    </source>
</evidence>
<dbReference type="InterPro" id="IPR012944">
    <property type="entry name" value="SusD_RagB_dom"/>
</dbReference>
<comment type="similarity">
    <text evidence="2">Belongs to the SusD family.</text>
</comment>
<keyword evidence="10" id="KW-1185">Reference proteome</keyword>
<dbReference type="GO" id="GO:0009279">
    <property type="term" value="C:cell outer membrane"/>
    <property type="evidence" value="ECO:0007669"/>
    <property type="project" value="UniProtKB-SubCell"/>
</dbReference>
<dbReference type="EMBL" id="BSOH01000002">
    <property type="protein sequence ID" value="GLR15974.1"/>
    <property type="molecule type" value="Genomic_DNA"/>
</dbReference>
<dbReference type="Proteomes" id="UP001156666">
    <property type="component" value="Unassembled WGS sequence"/>
</dbReference>
<evidence type="ECO:0000313" key="10">
    <source>
        <dbReference type="Proteomes" id="UP001156666"/>
    </source>
</evidence>
<dbReference type="Gene3D" id="1.25.40.390">
    <property type="match status" value="1"/>
</dbReference>
<feature type="signal peptide" evidence="6">
    <location>
        <begin position="1"/>
        <end position="15"/>
    </location>
</feature>
<keyword evidence="5" id="KW-0998">Cell outer membrane</keyword>
<reference evidence="9" key="1">
    <citation type="journal article" date="2014" name="Int. J. Syst. Evol. Microbiol.">
        <title>Complete genome sequence of Corynebacterium casei LMG S-19264T (=DSM 44701T), isolated from a smear-ripened cheese.</title>
        <authorList>
            <consortium name="US DOE Joint Genome Institute (JGI-PGF)"/>
            <person name="Walter F."/>
            <person name="Albersmeier A."/>
            <person name="Kalinowski J."/>
            <person name="Ruckert C."/>
        </authorList>
    </citation>
    <scope>NUCLEOTIDE SEQUENCE</scope>
    <source>
        <strain evidence="9">NBRC 108769</strain>
    </source>
</reference>
<evidence type="ECO:0000256" key="3">
    <source>
        <dbReference type="ARBA" id="ARBA00022729"/>
    </source>
</evidence>
<feature type="domain" description="SusD-like N-terminal" evidence="8">
    <location>
        <begin position="82"/>
        <end position="190"/>
    </location>
</feature>
<dbReference type="InterPro" id="IPR011990">
    <property type="entry name" value="TPR-like_helical_dom_sf"/>
</dbReference>
<keyword evidence="3 6" id="KW-0732">Signal</keyword>
<reference evidence="9" key="2">
    <citation type="submission" date="2023-01" db="EMBL/GenBank/DDBJ databases">
        <title>Draft genome sequence of Portibacter lacus strain NBRC 108769.</title>
        <authorList>
            <person name="Sun Q."/>
            <person name="Mori K."/>
        </authorList>
    </citation>
    <scope>NUCLEOTIDE SEQUENCE</scope>
    <source>
        <strain evidence="9">NBRC 108769</strain>
    </source>
</reference>
<organism evidence="9 10">
    <name type="scientific">Portibacter lacus</name>
    <dbReference type="NCBI Taxonomy" id="1099794"/>
    <lineage>
        <taxon>Bacteria</taxon>
        <taxon>Pseudomonadati</taxon>
        <taxon>Bacteroidota</taxon>
        <taxon>Saprospiria</taxon>
        <taxon>Saprospirales</taxon>
        <taxon>Haliscomenobacteraceae</taxon>
        <taxon>Portibacter</taxon>
    </lineage>
</organism>